<accession>A0ABP4JZI7</accession>
<evidence type="ECO:0000313" key="1">
    <source>
        <dbReference type="EMBL" id="GAA1491869.1"/>
    </source>
</evidence>
<keyword evidence="2" id="KW-1185">Reference proteome</keyword>
<evidence type="ECO:0000313" key="2">
    <source>
        <dbReference type="Proteomes" id="UP001501742"/>
    </source>
</evidence>
<comment type="caution">
    <text evidence="1">The sequence shown here is derived from an EMBL/GenBank/DDBJ whole genome shotgun (WGS) entry which is preliminary data.</text>
</comment>
<evidence type="ECO:0008006" key="3">
    <source>
        <dbReference type="Google" id="ProtNLM"/>
    </source>
</evidence>
<reference evidence="2" key="1">
    <citation type="journal article" date="2019" name="Int. J. Syst. Evol. Microbiol.">
        <title>The Global Catalogue of Microorganisms (GCM) 10K type strain sequencing project: providing services to taxonomists for standard genome sequencing and annotation.</title>
        <authorList>
            <consortium name="The Broad Institute Genomics Platform"/>
            <consortium name="The Broad Institute Genome Sequencing Center for Infectious Disease"/>
            <person name="Wu L."/>
            <person name="Ma J."/>
        </authorList>
    </citation>
    <scope>NUCLEOTIDE SEQUENCE [LARGE SCALE GENOMIC DNA]</scope>
    <source>
        <strain evidence="2">JCM 12140</strain>
    </source>
</reference>
<sequence>MAWAVSALALSGCAQSAPDPVEPTPHRIDPAVFAAAGPWAAEFAEAAVAPYQVGILSDGVITAEERADARARTSKCMRGHGYRYEEHRDGAADIDPLHRQSESIEQVASYLADCSRRFDHDISMLFDAVRRNPEHRAEAAIQVACLQRSGVVGADYTERRWRSEQADDHFSFEEWSPEATRCRLDPLGLLRQG</sequence>
<dbReference type="Proteomes" id="UP001501742">
    <property type="component" value="Unassembled WGS sequence"/>
</dbReference>
<gene>
    <name evidence="1" type="ORF">GCM10009627_02150</name>
</gene>
<protein>
    <recommendedName>
        <fullName evidence="3">Lipoprotein</fullName>
    </recommendedName>
</protein>
<organism evidence="1 2">
    <name type="scientific">Curtobacterium herbarum</name>
    <dbReference type="NCBI Taxonomy" id="150122"/>
    <lineage>
        <taxon>Bacteria</taxon>
        <taxon>Bacillati</taxon>
        <taxon>Actinomycetota</taxon>
        <taxon>Actinomycetes</taxon>
        <taxon>Micrococcales</taxon>
        <taxon>Microbacteriaceae</taxon>
        <taxon>Curtobacterium</taxon>
    </lineage>
</organism>
<name>A0ABP4JZI7_9MICO</name>
<dbReference type="EMBL" id="BAAAJX010000002">
    <property type="protein sequence ID" value="GAA1491869.1"/>
    <property type="molecule type" value="Genomic_DNA"/>
</dbReference>
<proteinExistence type="predicted"/>